<dbReference type="Proteomes" id="UP000014212">
    <property type="component" value="Unassembled WGS sequence"/>
</dbReference>
<evidence type="ECO:0000313" key="1">
    <source>
        <dbReference type="EMBL" id="EOS06383.1"/>
    </source>
</evidence>
<gene>
    <name evidence="1" type="ORF">C801_03249</name>
</gene>
<dbReference type="AlphaFoldDB" id="R9HQR2"/>
<name>R9HQR2_BACUN</name>
<dbReference type="RefSeq" id="WP_016274017.1">
    <property type="nucleotide sequence ID" value="NZ_KE159488.1"/>
</dbReference>
<proteinExistence type="predicted"/>
<accession>R9HQR2</accession>
<protein>
    <submittedName>
        <fullName evidence="1">Uncharacterized protein</fullName>
    </submittedName>
</protein>
<dbReference type="EMBL" id="ASSO01000011">
    <property type="protein sequence ID" value="EOS06383.1"/>
    <property type="molecule type" value="Genomic_DNA"/>
</dbReference>
<dbReference type="PATRIC" id="fig|1235787.3.peg.3303"/>
<comment type="caution">
    <text evidence="1">The sequence shown here is derived from an EMBL/GenBank/DDBJ whole genome shotgun (WGS) entry which is preliminary data.</text>
</comment>
<evidence type="ECO:0000313" key="2">
    <source>
        <dbReference type="Proteomes" id="UP000014212"/>
    </source>
</evidence>
<reference evidence="1 2" key="1">
    <citation type="submission" date="2013-04" db="EMBL/GenBank/DDBJ databases">
        <title>The Genome Sequence of Bacteroides uniformis dnLKV2.</title>
        <authorList>
            <consortium name="The Broad Institute Genomics Platform"/>
            <consortium name="The Broad Institute Genome Sequencing Center for Infectious Disease"/>
            <person name="Earl A."/>
            <person name="Xavier R."/>
            <person name="Kuhn K."/>
            <person name="Stappenbeck T."/>
            <person name="Walker B."/>
            <person name="Young S."/>
            <person name="Zeng Q."/>
            <person name="Gargeya S."/>
            <person name="Fitzgerald M."/>
            <person name="Haas B."/>
            <person name="Abouelleil A."/>
            <person name="Allen A.W."/>
            <person name="Alvarado L."/>
            <person name="Arachchi H.M."/>
            <person name="Berlin A.M."/>
            <person name="Chapman S.B."/>
            <person name="Gainer-Dewar J."/>
            <person name="Goldberg J."/>
            <person name="Griggs A."/>
            <person name="Gujja S."/>
            <person name="Hansen M."/>
            <person name="Howarth C."/>
            <person name="Imamovic A."/>
            <person name="Ireland A."/>
            <person name="Larimer J."/>
            <person name="McCowan C."/>
            <person name="Murphy C."/>
            <person name="Pearson M."/>
            <person name="Poon T.W."/>
            <person name="Priest M."/>
            <person name="Roberts A."/>
            <person name="Saif S."/>
            <person name="Shea T."/>
            <person name="Sisk P."/>
            <person name="Sykes S."/>
            <person name="Wortman J."/>
            <person name="Nusbaum C."/>
            <person name="Birren B."/>
        </authorList>
    </citation>
    <scope>NUCLEOTIDE SEQUENCE [LARGE SCALE GENOMIC DNA]</scope>
    <source>
        <strain evidence="2">dnLKV2</strain>
    </source>
</reference>
<organism evidence="1 2">
    <name type="scientific">Bacteroides uniformis dnLKV2</name>
    <dbReference type="NCBI Taxonomy" id="1235787"/>
    <lineage>
        <taxon>Bacteria</taxon>
        <taxon>Pseudomonadati</taxon>
        <taxon>Bacteroidota</taxon>
        <taxon>Bacteroidia</taxon>
        <taxon>Bacteroidales</taxon>
        <taxon>Bacteroidaceae</taxon>
        <taxon>Bacteroides</taxon>
    </lineage>
</organism>
<dbReference type="HOGENOM" id="CLU_2767463_0_0_10"/>
<sequence length="69" mass="7824">MRQAVMTAAQPAVTIPVPKKRIVRIERPNLKFPSRRTGGPVHISTILDQITEISRHPDRNRLLAELFKG</sequence>